<dbReference type="EMBL" id="CATOUU010001010">
    <property type="protein sequence ID" value="CAI9967000.1"/>
    <property type="molecule type" value="Genomic_DNA"/>
</dbReference>
<evidence type="ECO:0000313" key="1">
    <source>
        <dbReference type="EMBL" id="CAI9967000.1"/>
    </source>
</evidence>
<protein>
    <submittedName>
        <fullName evidence="2">Hypothetical_protein</fullName>
    </submittedName>
</protein>
<evidence type="ECO:0000313" key="2">
    <source>
        <dbReference type="EMBL" id="CAL6025134.1"/>
    </source>
</evidence>
<reference evidence="1" key="1">
    <citation type="submission" date="2023-06" db="EMBL/GenBank/DDBJ databases">
        <authorList>
            <person name="Kurt Z."/>
        </authorList>
    </citation>
    <scope>NUCLEOTIDE SEQUENCE</scope>
</reference>
<reference evidence="2 3" key="2">
    <citation type="submission" date="2024-07" db="EMBL/GenBank/DDBJ databases">
        <authorList>
            <person name="Akdeniz Z."/>
        </authorList>
    </citation>
    <scope>NUCLEOTIDE SEQUENCE [LARGE SCALE GENOMIC DNA]</scope>
</reference>
<gene>
    <name evidence="2" type="ORF">HINF_LOCUS29972</name>
    <name evidence="1" type="ORF">HINF_LOCUS54645</name>
</gene>
<evidence type="ECO:0000313" key="3">
    <source>
        <dbReference type="Proteomes" id="UP001642409"/>
    </source>
</evidence>
<comment type="caution">
    <text evidence="1">The sequence shown here is derived from an EMBL/GenBank/DDBJ whole genome shotgun (WGS) entry which is preliminary data.</text>
</comment>
<name>A0AA86UPX3_9EUKA</name>
<accession>A0AA86UPX3</accession>
<keyword evidence="3" id="KW-1185">Reference proteome</keyword>
<dbReference type="EMBL" id="CAXDID020000097">
    <property type="protein sequence ID" value="CAL6025134.1"/>
    <property type="molecule type" value="Genomic_DNA"/>
</dbReference>
<sequence>MSSSKINVIQSKFKEIQALQQQVTFNKANVGQTATAKQLLGKIQGQARQLSISLNSLYRPYFTSALHRALLSFFEVQCQLLEFVFGLPDYKEQVFILYEACALTRSISSSALIHFDRSELLQKWCRIIQRFEVFERNCGRFDAPQIISKLEDWVSGFNKLNLNMLEIENLELLLERIKADLSKVLLAPESDVQEVQEFNFRIQKIQRAIDLKNQIVLVKNMLCPELSFYLVDEPDVSDFPEYNQQLTDDIQQTLQKLEDVEDTYDFNDITQFSLYPPQQLYSNVLTPQLFKPAEANVLLSTVQQQQDVFSQQIHNLNQQSYQHKLRLLNINASLQSVNQIRKNQFENDLFKVDCQFPMSNIINQFLKLLFEDYNGTLKYFEMETAFKNLMKNGAVRDLWTIVALQEYKIDENVL</sequence>
<dbReference type="Proteomes" id="UP001642409">
    <property type="component" value="Unassembled WGS sequence"/>
</dbReference>
<dbReference type="AlphaFoldDB" id="A0AA86UPX3"/>
<organism evidence="1">
    <name type="scientific">Hexamita inflata</name>
    <dbReference type="NCBI Taxonomy" id="28002"/>
    <lineage>
        <taxon>Eukaryota</taxon>
        <taxon>Metamonada</taxon>
        <taxon>Diplomonadida</taxon>
        <taxon>Hexamitidae</taxon>
        <taxon>Hexamitinae</taxon>
        <taxon>Hexamita</taxon>
    </lineage>
</organism>
<proteinExistence type="predicted"/>